<organism evidence="1 2">
    <name type="scientific">[Candida] jaroonii</name>
    <dbReference type="NCBI Taxonomy" id="467808"/>
    <lineage>
        <taxon>Eukaryota</taxon>
        <taxon>Fungi</taxon>
        <taxon>Dikarya</taxon>
        <taxon>Ascomycota</taxon>
        <taxon>Saccharomycotina</taxon>
        <taxon>Pichiomycetes</taxon>
        <taxon>Debaryomycetaceae</taxon>
        <taxon>Yamadazyma</taxon>
    </lineage>
</organism>
<reference evidence="1" key="1">
    <citation type="submission" date="2022-06" db="EMBL/GenBank/DDBJ databases">
        <authorList>
            <person name="Legras J.-L."/>
            <person name="Devillers H."/>
            <person name="Grondin C."/>
        </authorList>
    </citation>
    <scope>NUCLEOTIDE SEQUENCE</scope>
    <source>
        <strain evidence="1">CLIB 1444</strain>
    </source>
</reference>
<name>A0ACA9YBR2_9ASCO</name>
<keyword evidence="2" id="KW-1185">Reference proteome</keyword>
<sequence length="244" mass="27155">MSSVIPSVTSFEVSHVGNSALSSSKSEVALVARSINPKKLIGKLYVKNKKMIKELKTIIKCLESIERIKESKEHKVQEFGEEGEEDLQKRGNLDVIVEGLLTKVFVSLKSSQLINPILRFSLTDDQVRQGIIDMTIQLLQANVIPWEEIFNALKNSGLAVDVIKFLLTDPESRSGTVSLVLELLPKLLEQGIISFKDVLERIIPYIPGNVDGLPQFKFPNITFPFSIQEPGFNATFDSGSRSLL</sequence>
<evidence type="ECO:0000313" key="2">
    <source>
        <dbReference type="Proteomes" id="UP001152531"/>
    </source>
</evidence>
<evidence type="ECO:0000313" key="1">
    <source>
        <dbReference type="EMBL" id="CAH6722493.1"/>
    </source>
</evidence>
<dbReference type="EMBL" id="CALSDN010000009">
    <property type="protein sequence ID" value="CAH6722493.1"/>
    <property type="molecule type" value="Genomic_DNA"/>
</dbReference>
<proteinExistence type="predicted"/>
<gene>
    <name evidence="1" type="ORF">CLIB1444_09S04786</name>
</gene>
<accession>A0ACA9YBR2</accession>
<protein>
    <submittedName>
        <fullName evidence="1">Uncharacterized protein</fullName>
    </submittedName>
</protein>
<comment type="caution">
    <text evidence="1">The sequence shown here is derived from an EMBL/GenBank/DDBJ whole genome shotgun (WGS) entry which is preliminary data.</text>
</comment>
<dbReference type="Proteomes" id="UP001152531">
    <property type="component" value="Unassembled WGS sequence"/>
</dbReference>